<dbReference type="GO" id="GO:0000287">
    <property type="term" value="F:magnesium ion binding"/>
    <property type="evidence" value="ECO:0007669"/>
    <property type="project" value="InterPro"/>
</dbReference>
<dbReference type="EC" id="2.7.8.7" evidence="1"/>
<dbReference type="GO" id="GO:0008897">
    <property type="term" value="F:holo-[acyl-carrier-protein] synthase activity"/>
    <property type="evidence" value="ECO:0007669"/>
    <property type="project" value="UniProtKB-EC"/>
</dbReference>
<evidence type="ECO:0000313" key="3">
    <source>
        <dbReference type="EMBL" id="CAA7261994.1"/>
    </source>
</evidence>
<dbReference type="InterPro" id="IPR037143">
    <property type="entry name" value="4-PPantetheinyl_Trfase_dom_sf"/>
</dbReference>
<sequence>MLAHFSILTCSTEPTAMPQQGFNIMVWMLTMNRGYSIAEYDVVYHAVGECFPLKDSPEIKYEPMNPDSFRMLATRLLPLLVMFKGSIPRGHWIDQVTKRGKHWIELVGYLGERTPYDIGYHLSFKNSLCGIAIAQGHTEAVANIGLGIRQLKVEPDGISVEEYFSTLHHKLTLFEIDSILGNPDDVVLKRLNMILTLKEAYLNAVGSPLSIDSFSRMEFDIPNQRVSGDGNDLPGWEFRIFVASVGVARGSKIVEEQYECVCAMFTGASETRFIFHDTSKSLSQWVQFGNLDNLFSVIPQFYS</sequence>
<dbReference type="GO" id="GO:0019878">
    <property type="term" value="P:lysine biosynthetic process via aminoadipic acid"/>
    <property type="evidence" value="ECO:0007669"/>
    <property type="project" value="TreeGrafter"/>
</dbReference>
<evidence type="ECO:0000313" key="4">
    <source>
        <dbReference type="Proteomes" id="UP000467700"/>
    </source>
</evidence>
<dbReference type="AlphaFoldDB" id="A0A8S0W4F3"/>
<gene>
    <name evidence="3" type="ORF">AAE3_LOCUS4383</name>
</gene>
<keyword evidence="2" id="KW-0808">Transferase</keyword>
<accession>A0A8S0W4F3</accession>
<name>A0A8S0W4F3_CYCAE</name>
<dbReference type="OrthoDB" id="10282185at2759"/>
<evidence type="ECO:0000256" key="2">
    <source>
        <dbReference type="ARBA" id="ARBA00022679"/>
    </source>
</evidence>
<dbReference type="EMBL" id="CACVBS010000035">
    <property type="protein sequence ID" value="CAA7261994.1"/>
    <property type="molecule type" value="Genomic_DNA"/>
</dbReference>
<dbReference type="Proteomes" id="UP000467700">
    <property type="component" value="Unassembled WGS sequence"/>
</dbReference>
<dbReference type="InterPro" id="IPR050559">
    <property type="entry name" value="P-Pant_transferase_sf"/>
</dbReference>
<dbReference type="PANTHER" id="PTHR12215:SF10">
    <property type="entry name" value="L-AMINOADIPATE-SEMIALDEHYDE DEHYDROGENASE-PHOSPHOPANTETHEINYL TRANSFERASE"/>
    <property type="match status" value="1"/>
</dbReference>
<dbReference type="Gene3D" id="3.90.470.20">
    <property type="entry name" value="4'-phosphopantetheinyl transferase domain"/>
    <property type="match status" value="1"/>
</dbReference>
<proteinExistence type="predicted"/>
<reference evidence="3 4" key="1">
    <citation type="submission" date="2020-01" db="EMBL/GenBank/DDBJ databases">
        <authorList>
            <person name="Gupta K D."/>
        </authorList>
    </citation>
    <scope>NUCLEOTIDE SEQUENCE [LARGE SCALE GENOMIC DNA]</scope>
</reference>
<dbReference type="GO" id="GO:0005829">
    <property type="term" value="C:cytosol"/>
    <property type="evidence" value="ECO:0007669"/>
    <property type="project" value="TreeGrafter"/>
</dbReference>
<keyword evidence="4" id="KW-1185">Reference proteome</keyword>
<dbReference type="PANTHER" id="PTHR12215">
    <property type="entry name" value="PHOSPHOPANTETHEINE TRANSFERASE"/>
    <property type="match status" value="1"/>
</dbReference>
<comment type="caution">
    <text evidence="3">The sequence shown here is derived from an EMBL/GenBank/DDBJ whole genome shotgun (WGS) entry which is preliminary data.</text>
</comment>
<evidence type="ECO:0000256" key="1">
    <source>
        <dbReference type="ARBA" id="ARBA00013172"/>
    </source>
</evidence>
<organism evidence="3 4">
    <name type="scientific">Cyclocybe aegerita</name>
    <name type="common">Black poplar mushroom</name>
    <name type="synonym">Agrocybe aegerita</name>
    <dbReference type="NCBI Taxonomy" id="1973307"/>
    <lineage>
        <taxon>Eukaryota</taxon>
        <taxon>Fungi</taxon>
        <taxon>Dikarya</taxon>
        <taxon>Basidiomycota</taxon>
        <taxon>Agaricomycotina</taxon>
        <taxon>Agaricomycetes</taxon>
        <taxon>Agaricomycetidae</taxon>
        <taxon>Agaricales</taxon>
        <taxon>Agaricineae</taxon>
        <taxon>Bolbitiaceae</taxon>
        <taxon>Cyclocybe</taxon>
    </lineage>
</organism>
<protein>
    <recommendedName>
        <fullName evidence="1">holo-[acyl-carrier-protein] synthase</fullName>
        <ecNumber evidence="1">2.7.8.7</ecNumber>
    </recommendedName>
</protein>